<reference evidence="2 3" key="1">
    <citation type="submission" date="2019-11" db="EMBL/GenBank/DDBJ databases">
        <title>Pedobacter sp. HMF7056 Genome sequencing and assembly.</title>
        <authorList>
            <person name="Kang H."/>
            <person name="Kim H."/>
            <person name="Joh K."/>
        </authorList>
    </citation>
    <scope>NUCLEOTIDE SEQUENCE [LARGE SCALE GENOMIC DNA]</scope>
    <source>
        <strain evidence="2 3">HMF7056</strain>
    </source>
</reference>
<protein>
    <submittedName>
        <fullName evidence="2">Uncharacterized protein</fullName>
    </submittedName>
</protein>
<dbReference type="AlphaFoldDB" id="A0A7K1Y0R8"/>
<feature type="transmembrane region" description="Helical" evidence="1">
    <location>
        <begin position="12"/>
        <end position="33"/>
    </location>
</feature>
<keyword evidence="1" id="KW-0472">Membrane</keyword>
<sequence>MNVITRIFNNKTFLGAVPWISFITGLLLFLFGTFANFDDDHFAELWSGLGKTMLAGALFALMLKSIQFMGVFKEELIEIIYDVKYLRNRVDLPEYWEKITKELLKNKFPAISQKVTKDVKEIYLPTTSVQYYDNYKQHVSIKVVDDAEDIVEVIQKTRFTIIPVEPNETFVHQFENTIHCGDCPELVNFEILKFKVNEKEQHVSHQSSFENKRLKTRYEVTLSGKSGYNIEMVVKKRYPLRCDNIIGAISSYIRHNFMVQFLHAGLTLDFIDIGTLQKFKTNNESQGFLEKEYQGILYPKQGYIAIIKKIK</sequence>
<proteinExistence type="predicted"/>
<evidence type="ECO:0000256" key="1">
    <source>
        <dbReference type="SAM" id="Phobius"/>
    </source>
</evidence>
<dbReference type="Proteomes" id="UP000451233">
    <property type="component" value="Unassembled WGS sequence"/>
</dbReference>
<dbReference type="EMBL" id="WVHS01000003">
    <property type="protein sequence ID" value="MXV16821.1"/>
    <property type="molecule type" value="Genomic_DNA"/>
</dbReference>
<evidence type="ECO:0000313" key="2">
    <source>
        <dbReference type="EMBL" id="MXV16821.1"/>
    </source>
</evidence>
<feature type="transmembrane region" description="Helical" evidence="1">
    <location>
        <begin position="45"/>
        <end position="63"/>
    </location>
</feature>
<keyword evidence="3" id="KW-1185">Reference proteome</keyword>
<accession>A0A7K1Y0R8</accession>
<comment type="caution">
    <text evidence="2">The sequence shown here is derived from an EMBL/GenBank/DDBJ whole genome shotgun (WGS) entry which is preliminary data.</text>
</comment>
<evidence type="ECO:0000313" key="3">
    <source>
        <dbReference type="Proteomes" id="UP000451233"/>
    </source>
</evidence>
<keyword evidence="1" id="KW-0812">Transmembrane</keyword>
<dbReference type="RefSeq" id="WP_160907793.1">
    <property type="nucleotide sequence ID" value="NZ_WVHS01000003.1"/>
</dbReference>
<gene>
    <name evidence="2" type="ORF">GS398_16080</name>
</gene>
<name>A0A7K1Y0R8_9SPHI</name>
<keyword evidence="1" id="KW-1133">Transmembrane helix</keyword>
<organism evidence="2 3">
    <name type="scientific">Hufsiella ginkgonis</name>
    <dbReference type="NCBI Taxonomy" id="2695274"/>
    <lineage>
        <taxon>Bacteria</taxon>
        <taxon>Pseudomonadati</taxon>
        <taxon>Bacteroidota</taxon>
        <taxon>Sphingobacteriia</taxon>
        <taxon>Sphingobacteriales</taxon>
        <taxon>Sphingobacteriaceae</taxon>
        <taxon>Hufsiella</taxon>
    </lineage>
</organism>